<name>A0A0E9UP72_ANGAN</name>
<evidence type="ECO:0000313" key="1">
    <source>
        <dbReference type="EMBL" id="JAH67566.1"/>
    </source>
</evidence>
<protein>
    <submittedName>
        <fullName evidence="1">Uncharacterized protein</fullName>
    </submittedName>
</protein>
<reference evidence="1" key="2">
    <citation type="journal article" date="2015" name="Fish Shellfish Immunol.">
        <title>Early steps in the European eel (Anguilla anguilla)-Vibrio vulnificus interaction in the gills: Role of the RtxA13 toxin.</title>
        <authorList>
            <person name="Callol A."/>
            <person name="Pajuelo D."/>
            <person name="Ebbesson L."/>
            <person name="Teles M."/>
            <person name="MacKenzie S."/>
            <person name="Amaro C."/>
        </authorList>
    </citation>
    <scope>NUCLEOTIDE SEQUENCE</scope>
</reference>
<sequence length="28" mass="3145">MIFPFFSSEMRSKVMATESIHPTGATLQ</sequence>
<accession>A0A0E9UP72</accession>
<organism evidence="1">
    <name type="scientific">Anguilla anguilla</name>
    <name type="common">European freshwater eel</name>
    <name type="synonym">Muraena anguilla</name>
    <dbReference type="NCBI Taxonomy" id="7936"/>
    <lineage>
        <taxon>Eukaryota</taxon>
        <taxon>Metazoa</taxon>
        <taxon>Chordata</taxon>
        <taxon>Craniata</taxon>
        <taxon>Vertebrata</taxon>
        <taxon>Euteleostomi</taxon>
        <taxon>Actinopterygii</taxon>
        <taxon>Neopterygii</taxon>
        <taxon>Teleostei</taxon>
        <taxon>Anguilliformes</taxon>
        <taxon>Anguillidae</taxon>
        <taxon>Anguilla</taxon>
    </lineage>
</organism>
<reference evidence="1" key="1">
    <citation type="submission" date="2014-11" db="EMBL/GenBank/DDBJ databases">
        <authorList>
            <person name="Amaro Gonzalez C."/>
        </authorList>
    </citation>
    <scope>NUCLEOTIDE SEQUENCE</scope>
</reference>
<dbReference type="EMBL" id="GBXM01041011">
    <property type="protein sequence ID" value="JAH67566.1"/>
    <property type="molecule type" value="Transcribed_RNA"/>
</dbReference>
<dbReference type="AlphaFoldDB" id="A0A0E9UP72"/>
<proteinExistence type="predicted"/>